<dbReference type="RefSeq" id="WP_016918058.1">
    <property type="nucleotide sequence ID" value="NZ_CP044331.1"/>
</dbReference>
<dbReference type="PANTHER" id="PTHR33840">
    <property type="match status" value="1"/>
</dbReference>
<keyword evidence="1" id="KW-1133">Transmembrane helix</keyword>
<evidence type="ECO:0000313" key="4">
    <source>
        <dbReference type="Proteomes" id="UP000422569"/>
    </source>
</evidence>
<feature type="transmembrane region" description="Helical" evidence="1">
    <location>
        <begin position="492"/>
        <end position="508"/>
    </location>
</feature>
<name>A0A6B8M0Y9_9HYPH</name>
<keyword evidence="1" id="KW-0812">Transmembrane</keyword>
<feature type="domain" description="T6SS Phospholipase effector Tle1-like catalytic" evidence="2">
    <location>
        <begin position="3"/>
        <end position="310"/>
    </location>
</feature>
<protein>
    <submittedName>
        <fullName evidence="3">DUF2235 domain-containing protein</fullName>
    </submittedName>
</protein>
<dbReference type="KEGG" id="mpar:F7D14_14175"/>
<accession>A0A6B8M0Y9</accession>
<keyword evidence="1" id="KW-0472">Membrane</keyword>
<sequence length="551" mass="61508">MGKKIILLADGTGNGLLYQLSNIYRLCSSLDRTSKKQLVYYIPGVGTQGFKPLAMIDGATGWGVPSNVRKLHRFLSWNWEPGDAIYMFGFSRGAFTVRMLVDLIAKEGLLPTSIDGRRVSHLEMERHSDDYWRSFCAKDRSRDTNLWVWLGVRKPRDFLLAHWKRARRQPSYADIKAAAKERGPNDVPIQFVGLFDTVEAYGVPIEELRDLVHFLTIPIKFGGDHSISSNVRCVRQALSLDDERRTFHPIRVSLQQDDLDEHKAVRAPTAQEKKKPLRVDEVWFAGVHSDVGGGYPDDMTAHCPLTWMIGEAEKAADGVTSAKLAYRDKTVEGFKSVATAFGPLHDSRSGVAVLYRYAPRSVVDRDMNGHSYCRPKVHHTVVERLVDGCDDYAPLALGAAEVEMPDGSVAAAQTGDRFKTIAPPDQSETPQILKGDEPRELARAQYAMNKLDAPDREEMDSAQRFVWLNTQVYVAAAAAVVVAILLLLHGHWIVALLALPILWALSVLKEDFSDKIRWHARKAWSVQDDKQRDAELAAAASAPQLAENAAE</sequence>
<evidence type="ECO:0000259" key="2">
    <source>
        <dbReference type="Pfam" id="PF09994"/>
    </source>
</evidence>
<evidence type="ECO:0000313" key="3">
    <source>
        <dbReference type="EMBL" id="QGM98507.1"/>
    </source>
</evidence>
<gene>
    <name evidence="3" type="ORF">F7D14_14175</name>
</gene>
<evidence type="ECO:0000256" key="1">
    <source>
        <dbReference type="SAM" id="Phobius"/>
    </source>
</evidence>
<dbReference type="AlphaFoldDB" id="A0A6B8M0Y9"/>
<proteinExistence type="predicted"/>
<keyword evidence="4" id="KW-1185">Reference proteome</keyword>
<dbReference type="PANTHER" id="PTHR33840:SF1">
    <property type="entry name" value="TLE1 PHOSPHOLIPASE DOMAIN-CONTAINING PROTEIN"/>
    <property type="match status" value="1"/>
</dbReference>
<dbReference type="Pfam" id="PF09994">
    <property type="entry name" value="T6SS_Tle1-like_cat"/>
    <property type="match status" value="1"/>
</dbReference>
<dbReference type="InterPro" id="IPR018712">
    <property type="entry name" value="Tle1-like_cat"/>
</dbReference>
<reference evidence="3 4" key="1">
    <citation type="submission" date="2019-09" db="EMBL/GenBank/DDBJ databases">
        <title>Isolation and complete genome sequencing of Methylocystis species.</title>
        <authorList>
            <person name="Rumah B.L."/>
            <person name="Stead C.E."/>
            <person name="Stevens B.C."/>
            <person name="Minton N.P."/>
            <person name="Grosse-Honebrink A."/>
            <person name="Zhang Y."/>
        </authorList>
    </citation>
    <scope>NUCLEOTIDE SEQUENCE [LARGE SCALE GENOMIC DNA]</scope>
    <source>
        <strain evidence="3 4">BRCS2</strain>
    </source>
</reference>
<dbReference type="Proteomes" id="UP000422569">
    <property type="component" value="Chromosome"/>
</dbReference>
<feature type="transmembrane region" description="Helical" evidence="1">
    <location>
        <begin position="465"/>
        <end position="486"/>
    </location>
</feature>
<dbReference type="EMBL" id="CP044331">
    <property type="protein sequence ID" value="QGM98507.1"/>
    <property type="molecule type" value="Genomic_DNA"/>
</dbReference>
<organism evidence="3 4">
    <name type="scientific">Methylocystis parvus</name>
    <dbReference type="NCBI Taxonomy" id="134"/>
    <lineage>
        <taxon>Bacteria</taxon>
        <taxon>Pseudomonadati</taxon>
        <taxon>Pseudomonadota</taxon>
        <taxon>Alphaproteobacteria</taxon>
        <taxon>Hyphomicrobiales</taxon>
        <taxon>Methylocystaceae</taxon>
        <taxon>Methylocystis</taxon>
    </lineage>
</organism>